<keyword evidence="4" id="KW-0722">Serine protease inhibitor</keyword>
<dbReference type="PANTHER" id="PTHR10083">
    <property type="entry name" value="KUNITZ-TYPE PROTEASE INHIBITOR-RELATED"/>
    <property type="match status" value="1"/>
</dbReference>
<comment type="subcellular location">
    <subcellularLocation>
        <location evidence="1">Secreted</location>
    </subcellularLocation>
</comment>
<dbReference type="PROSITE" id="PS50279">
    <property type="entry name" value="BPTI_KUNITZ_2"/>
    <property type="match status" value="1"/>
</dbReference>
<dbReference type="CDD" id="cd00109">
    <property type="entry name" value="Kunitz-type"/>
    <property type="match status" value="1"/>
</dbReference>
<evidence type="ECO:0000313" key="8">
    <source>
        <dbReference type="EMBL" id="JAC26546.1"/>
    </source>
</evidence>
<keyword evidence="2" id="KW-0964">Secreted</keyword>
<dbReference type="InterPro" id="IPR002223">
    <property type="entry name" value="Kunitz_BPTI"/>
</dbReference>
<dbReference type="SMART" id="SM00131">
    <property type="entry name" value="KU"/>
    <property type="match status" value="1"/>
</dbReference>
<keyword evidence="5" id="KW-1015">Disulfide bond</keyword>
<evidence type="ECO:0000256" key="2">
    <source>
        <dbReference type="ARBA" id="ARBA00022525"/>
    </source>
</evidence>
<dbReference type="InterPro" id="IPR050098">
    <property type="entry name" value="TFPI/VKTCI-like"/>
</dbReference>
<dbReference type="SUPFAM" id="SSF57362">
    <property type="entry name" value="BPTI-like"/>
    <property type="match status" value="1"/>
</dbReference>
<dbReference type="GO" id="GO:0005615">
    <property type="term" value="C:extracellular space"/>
    <property type="evidence" value="ECO:0007669"/>
    <property type="project" value="TreeGrafter"/>
</dbReference>
<name>A0A023FXH1_AMBPA</name>
<dbReference type="InterPro" id="IPR036880">
    <property type="entry name" value="Kunitz_BPTI_sf"/>
</dbReference>
<reference evidence="8" key="1">
    <citation type="submission" date="2014-03" db="EMBL/GenBank/DDBJ databases">
        <title>The sialotranscriptome of Amblyomma triste, Amblyomma parvum and Amblyomma cajennense ticks, uncovered by 454-based RNA-seq.</title>
        <authorList>
            <person name="Garcia G.R."/>
            <person name="Gardinassi L.G."/>
            <person name="Ribeiro J.M."/>
            <person name="Anatrielo E."/>
            <person name="Ferreira B.R."/>
            <person name="Moreira H.N."/>
            <person name="Mafra C."/>
            <person name="Olegario M.M."/>
            <person name="Szabo P.J."/>
            <person name="Miranda-Santos I.K."/>
            <person name="Maruyama S.R."/>
        </authorList>
    </citation>
    <scope>NUCLEOTIDE SEQUENCE</scope>
    <source>
        <strain evidence="8">Araguapaz</strain>
        <tissue evidence="8">Salivary glands</tissue>
    </source>
</reference>
<dbReference type="Gene3D" id="4.10.410.10">
    <property type="entry name" value="Pancreatic trypsin inhibitor Kunitz domain"/>
    <property type="match status" value="1"/>
</dbReference>
<dbReference type="Pfam" id="PF00014">
    <property type="entry name" value="Kunitz_BPTI"/>
    <property type="match status" value="1"/>
</dbReference>
<dbReference type="PANTHER" id="PTHR10083:SF217">
    <property type="entry name" value="BOOPHILIN-H2"/>
    <property type="match status" value="1"/>
</dbReference>
<dbReference type="GO" id="GO:0004867">
    <property type="term" value="F:serine-type endopeptidase inhibitor activity"/>
    <property type="evidence" value="ECO:0007669"/>
    <property type="project" value="UniProtKB-KW"/>
</dbReference>
<evidence type="ECO:0000256" key="1">
    <source>
        <dbReference type="ARBA" id="ARBA00004613"/>
    </source>
</evidence>
<organism evidence="8">
    <name type="scientific">Amblyomma parvum</name>
    <name type="common">South American tick</name>
    <dbReference type="NCBI Taxonomy" id="251391"/>
    <lineage>
        <taxon>Eukaryota</taxon>
        <taxon>Metazoa</taxon>
        <taxon>Ecdysozoa</taxon>
        <taxon>Arthropoda</taxon>
        <taxon>Chelicerata</taxon>
        <taxon>Arachnida</taxon>
        <taxon>Acari</taxon>
        <taxon>Parasitiformes</taxon>
        <taxon>Ixodida</taxon>
        <taxon>Ixodoidea</taxon>
        <taxon>Ixodidae</taxon>
        <taxon>Amblyomminae</taxon>
        <taxon>Amblyomma</taxon>
    </lineage>
</organism>
<dbReference type="EMBL" id="GBBL01000774">
    <property type="protein sequence ID" value="JAC26546.1"/>
    <property type="molecule type" value="mRNA"/>
</dbReference>
<keyword evidence="3" id="KW-0646">Protease inhibitor</keyword>
<feature type="domain" description="BPTI/Kunitz inhibitor" evidence="7">
    <location>
        <begin position="80"/>
        <end position="129"/>
    </location>
</feature>
<evidence type="ECO:0000256" key="4">
    <source>
        <dbReference type="ARBA" id="ARBA00022900"/>
    </source>
</evidence>
<protein>
    <submittedName>
        <fullName evidence="8">Putative monolaris</fullName>
    </submittedName>
</protein>
<evidence type="ECO:0000256" key="3">
    <source>
        <dbReference type="ARBA" id="ARBA00022690"/>
    </source>
</evidence>
<feature type="chain" id="PRO_5001520287" evidence="6">
    <location>
        <begin position="19"/>
        <end position="131"/>
    </location>
</feature>
<accession>A0A023FXH1</accession>
<evidence type="ECO:0000259" key="7">
    <source>
        <dbReference type="PROSITE" id="PS50279"/>
    </source>
</evidence>
<dbReference type="AlphaFoldDB" id="A0A023FXH1"/>
<feature type="signal peptide" evidence="6">
    <location>
        <begin position="1"/>
        <end position="18"/>
    </location>
</feature>
<evidence type="ECO:0000256" key="6">
    <source>
        <dbReference type="SAM" id="SignalP"/>
    </source>
</evidence>
<keyword evidence="6" id="KW-0732">Signal</keyword>
<sequence>MDISKVLLLFALVALGYAAVKKPPKHDQRCKSDRQPIQSNCTHRSFVYVRSGHKCTWTCGKGPFVTQTECDGVCRTPAVCTWPRPFESCTHSFKVYYLQPHTGQCVTDFRGCRYTGNNFPTKAECQRTCKG</sequence>
<proteinExistence type="evidence at transcript level"/>
<evidence type="ECO:0000256" key="5">
    <source>
        <dbReference type="ARBA" id="ARBA00023157"/>
    </source>
</evidence>